<gene>
    <name evidence="1" type="ORF">GCM10025782_29820</name>
</gene>
<sequence length="228" mass="25037">MQDVSAGDWVDERLLKGWTTEVPAGAVVPTGFDRVVRVLHPAGDGRTWAQVAAAHDRVMHPLAQWCGINPTFDGTGRSSWVDPDEGSMPPGVQRAVLDHCPATGDLFYAVWVGWGSWEAPERGPTMRGRGGYRLFTAPKAVITSWPGMASLWGQSASLIWPADRSWCIATDIDWDSTLVAADSTLADALLRDERLEAVEVAYEDDLSWLGDRVNPRPVWLAEQLPETD</sequence>
<accession>A0ABP8YH55</accession>
<evidence type="ECO:0008006" key="3">
    <source>
        <dbReference type="Google" id="ProtNLM"/>
    </source>
</evidence>
<dbReference type="Proteomes" id="UP001500556">
    <property type="component" value="Unassembled WGS sequence"/>
</dbReference>
<reference evidence="2" key="1">
    <citation type="journal article" date="2019" name="Int. J. Syst. Evol. Microbiol.">
        <title>The Global Catalogue of Microorganisms (GCM) 10K type strain sequencing project: providing services to taxonomists for standard genome sequencing and annotation.</title>
        <authorList>
            <consortium name="The Broad Institute Genomics Platform"/>
            <consortium name="The Broad Institute Genome Sequencing Center for Infectious Disease"/>
            <person name="Wu L."/>
            <person name="Ma J."/>
        </authorList>
    </citation>
    <scope>NUCLEOTIDE SEQUENCE [LARGE SCALE GENOMIC DNA]</scope>
    <source>
        <strain evidence="2">JCM 18961</strain>
    </source>
</reference>
<keyword evidence="2" id="KW-1185">Reference proteome</keyword>
<proteinExistence type="predicted"/>
<organism evidence="1 2">
    <name type="scientific">Pedococcus ginsenosidimutans</name>
    <dbReference type="NCBI Taxonomy" id="490570"/>
    <lineage>
        <taxon>Bacteria</taxon>
        <taxon>Bacillati</taxon>
        <taxon>Actinomycetota</taxon>
        <taxon>Actinomycetes</taxon>
        <taxon>Micrococcales</taxon>
        <taxon>Intrasporangiaceae</taxon>
        <taxon>Pedococcus</taxon>
    </lineage>
</organism>
<evidence type="ECO:0000313" key="1">
    <source>
        <dbReference type="EMBL" id="GAA4729046.1"/>
    </source>
</evidence>
<dbReference type="EMBL" id="BAABLO010000012">
    <property type="protein sequence ID" value="GAA4729046.1"/>
    <property type="molecule type" value="Genomic_DNA"/>
</dbReference>
<name>A0ABP8YH55_9MICO</name>
<evidence type="ECO:0000313" key="2">
    <source>
        <dbReference type="Proteomes" id="UP001500556"/>
    </source>
</evidence>
<protein>
    <recommendedName>
        <fullName evidence="3">DUF402 domain-containing protein</fullName>
    </recommendedName>
</protein>
<comment type="caution">
    <text evidence="1">The sequence shown here is derived from an EMBL/GenBank/DDBJ whole genome shotgun (WGS) entry which is preliminary data.</text>
</comment>